<dbReference type="PANTHER" id="PTHR13452:SF10">
    <property type="entry name" value="THUMP DOMAIN-CONTAINING PROTEIN 1"/>
    <property type="match status" value="1"/>
</dbReference>
<evidence type="ECO:0000256" key="2">
    <source>
        <dbReference type="PROSITE-ProRule" id="PRU00529"/>
    </source>
</evidence>
<evidence type="ECO:0000256" key="1">
    <source>
        <dbReference type="ARBA" id="ARBA00060731"/>
    </source>
</evidence>
<feature type="compositionally biased region" description="Basic and acidic residues" evidence="3">
    <location>
        <begin position="364"/>
        <end position="386"/>
    </location>
</feature>
<evidence type="ECO:0000313" key="6">
    <source>
        <dbReference type="Proteomes" id="UP000792457"/>
    </source>
</evidence>
<dbReference type="CDD" id="cd11717">
    <property type="entry name" value="THUMP_THUMPD1_like"/>
    <property type="match status" value="1"/>
</dbReference>
<dbReference type="SUPFAM" id="SSF143437">
    <property type="entry name" value="THUMP domain-like"/>
    <property type="match status" value="1"/>
</dbReference>
<feature type="compositionally biased region" description="Basic and acidic residues" evidence="3">
    <location>
        <begin position="340"/>
        <end position="351"/>
    </location>
</feature>
<dbReference type="OrthoDB" id="367221at2759"/>
<accession>A0A8K0KGA4</accession>
<dbReference type="InterPro" id="IPR040183">
    <property type="entry name" value="THUMPD1-like"/>
</dbReference>
<name>A0A8K0KGA4_LADFU</name>
<reference evidence="5" key="1">
    <citation type="submission" date="2013-04" db="EMBL/GenBank/DDBJ databases">
        <authorList>
            <person name="Qu J."/>
            <person name="Murali S.C."/>
            <person name="Bandaranaike D."/>
            <person name="Bellair M."/>
            <person name="Blankenburg K."/>
            <person name="Chao H."/>
            <person name="Dinh H."/>
            <person name="Doddapaneni H."/>
            <person name="Downs B."/>
            <person name="Dugan-Rocha S."/>
            <person name="Elkadiri S."/>
            <person name="Gnanaolivu R.D."/>
            <person name="Hernandez B."/>
            <person name="Javaid M."/>
            <person name="Jayaseelan J.C."/>
            <person name="Lee S."/>
            <person name="Li M."/>
            <person name="Ming W."/>
            <person name="Munidasa M."/>
            <person name="Muniz J."/>
            <person name="Nguyen L."/>
            <person name="Ongeri F."/>
            <person name="Osuji N."/>
            <person name="Pu L.-L."/>
            <person name="Puazo M."/>
            <person name="Qu C."/>
            <person name="Quiroz J."/>
            <person name="Raj R."/>
            <person name="Weissenberger G."/>
            <person name="Xin Y."/>
            <person name="Zou X."/>
            <person name="Han Y."/>
            <person name="Richards S."/>
            <person name="Worley K."/>
            <person name="Muzny D."/>
            <person name="Gibbs R."/>
        </authorList>
    </citation>
    <scope>NUCLEOTIDE SEQUENCE</scope>
    <source>
        <strain evidence="5">Sampled in the wild</strain>
    </source>
</reference>
<organism evidence="5 6">
    <name type="scientific">Ladona fulva</name>
    <name type="common">Scarce chaser dragonfly</name>
    <name type="synonym">Libellula fulva</name>
    <dbReference type="NCBI Taxonomy" id="123851"/>
    <lineage>
        <taxon>Eukaryota</taxon>
        <taxon>Metazoa</taxon>
        <taxon>Ecdysozoa</taxon>
        <taxon>Arthropoda</taxon>
        <taxon>Hexapoda</taxon>
        <taxon>Insecta</taxon>
        <taxon>Pterygota</taxon>
        <taxon>Palaeoptera</taxon>
        <taxon>Odonata</taxon>
        <taxon>Epiprocta</taxon>
        <taxon>Anisoptera</taxon>
        <taxon>Libelluloidea</taxon>
        <taxon>Libellulidae</taxon>
        <taxon>Ladona</taxon>
    </lineage>
</organism>
<gene>
    <name evidence="5" type="ORF">J437_LFUL008018</name>
</gene>
<comment type="similarity">
    <text evidence="1">Belongs to the THUMPD1 family.</text>
</comment>
<dbReference type="PROSITE" id="PS51165">
    <property type="entry name" value="THUMP"/>
    <property type="match status" value="1"/>
</dbReference>
<proteinExistence type="inferred from homology"/>
<dbReference type="Gene3D" id="3.30.2300.10">
    <property type="entry name" value="THUMP superfamily"/>
    <property type="match status" value="1"/>
</dbReference>
<comment type="caution">
    <text evidence="5">The sequence shown here is derived from an EMBL/GenBank/DDBJ whole genome shotgun (WGS) entry which is preliminary data.</text>
</comment>
<sequence length="399" mass="44183">MSEGRQGRGSYGKRKANYWNADQRKRKSNYNLDVGQKGFICTCNFNEKQCIREAYNILNEFNDVTENVSETPEEVAEEEEDVEAALAKEVKALQDENSSGNKFRKFQVVETGLNNCIFIRTTIQDPVGLVVKIMEEVKTKKQRKTRFLLRMLPVEVTCKATPKQMEEALKPLMQKYFSSEGKTFSIIYRARYNNSVVRDEVIELFAGLVKSANPMNRADLNNPQLAVLVEIMKSICCVSVVPNFYGYKKYNLSELVSPTMKENPGSGDADSSKGLSGEAAEGSMVPKEECDGQDVKENPCVGEQNVSELGSPTIKENPGSGDADSSKGLSGEAAEGSMVPKEEYDGQDVKKNSCVGEQNVQEQECGRESLDEENPEVKTETATKENSDEELTGKDAANG</sequence>
<dbReference type="SMART" id="SM00981">
    <property type="entry name" value="THUMP"/>
    <property type="match status" value="1"/>
</dbReference>
<dbReference type="AlphaFoldDB" id="A0A8K0KGA4"/>
<dbReference type="GO" id="GO:0003723">
    <property type="term" value="F:RNA binding"/>
    <property type="evidence" value="ECO:0007669"/>
    <property type="project" value="UniProtKB-UniRule"/>
</dbReference>
<dbReference type="Proteomes" id="UP000792457">
    <property type="component" value="Unassembled WGS sequence"/>
</dbReference>
<protein>
    <recommendedName>
        <fullName evidence="4">THUMP domain-containing protein</fullName>
    </recommendedName>
</protein>
<dbReference type="FunFam" id="3.30.2300.10:FF:000001">
    <property type="entry name" value="THUMP domain-containing protein 1"/>
    <property type="match status" value="1"/>
</dbReference>
<reference evidence="5" key="2">
    <citation type="submission" date="2017-10" db="EMBL/GenBank/DDBJ databases">
        <title>Ladona fulva Genome sequencing and assembly.</title>
        <authorList>
            <person name="Murali S."/>
            <person name="Richards S."/>
            <person name="Bandaranaike D."/>
            <person name="Bellair M."/>
            <person name="Blankenburg K."/>
            <person name="Chao H."/>
            <person name="Dinh H."/>
            <person name="Doddapaneni H."/>
            <person name="Dugan-Rocha S."/>
            <person name="Elkadiri S."/>
            <person name="Gnanaolivu R."/>
            <person name="Hernandez B."/>
            <person name="Skinner E."/>
            <person name="Javaid M."/>
            <person name="Lee S."/>
            <person name="Li M."/>
            <person name="Ming W."/>
            <person name="Munidasa M."/>
            <person name="Muniz J."/>
            <person name="Nguyen L."/>
            <person name="Hughes D."/>
            <person name="Osuji N."/>
            <person name="Pu L.-L."/>
            <person name="Puazo M."/>
            <person name="Qu C."/>
            <person name="Quiroz J."/>
            <person name="Raj R."/>
            <person name="Weissenberger G."/>
            <person name="Xin Y."/>
            <person name="Zou X."/>
            <person name="Han Y."/>
            <person name="Worley K."/>
            <person name="Muzny D."/>
            <person name="Gibbs R."/>
        </authorList>
    </citation>
    <scope>NUCLEOTIDE SEQUENCE</scope>
    <source>
        <strain evidence="5">Sampled in the wild</strain>
    </source>
</reference>
<feature type="region of interest" description="Disordered" evidence="3">
    <location>
        <begin position="261"/>
        <end position="399"/>
    </location>
</feature>
<dbReference type="Pfam" id="PF02926">
    <property type="entry name" value="THUMP"/>
    <property type="match status" value="1"/>
</dbReference>
<keyword evidence="6" id="KW-1185">Reference proteome</keyword>
<keyword evidence="2" id="KW-0694">RNA-binding</keyword>
<dbReference type="EMBL" id="KZ308747">
    <property type="protein sequence ID" value="KAG8233798.1"/>
    <property type="molecule type" value="Genomic_DNA"/>
</dbReference>
<dbReference type="GO" id="GO:0006400">
    <property type="term" value="P:tRNA modification"/>
    <property type="evidence" value="ECO:0007669"/>
    <property type="project" value="InterPro"/>
</dbReference>
<feature type="compositionally biased region" description="Basic and acidic residues" evidence="3">
    <location>
        <begin position="286"/>
        <end position="297"/>
    </location>
</feature>
<evidence type="ECO:0000259" key="4">
    <source>
        <dbReference type="PROSITE" id="PS51165"/>
    </source>
</evidence>
<dbReference type="InterPro" id="IPR004114">
    <property type="entry name" value="THUMP_dom"/>
</dbReference>
<dbReference type="PANTHER" id="PTHR13452">
    <property type="entry name" value="THUMP DOMAIN CONTAINING PROTEIN 1-RELATED"/>
    <property type="match status" value="1"/>
</dbReference>
<evidence type="ECO:0000256" key="3">
    <source>
        <dbReference type="SAM" id="MobiDB-lite"/>
    </source>
</evidence>
<evidence type="ECO:0000313" key="5">
    <source>
        <dbReference type="EMBL" id="KAG8233798.1"/>
    </source>
</evidence>
<feature type="domain" description="THUMP" evidence="4">
    <location>
        <begin position="136"/>
        <end position="242"/>
    </location>
</feature>